<dbReference type="EMBL" id="JBHMCA010000082">
    <property type="protein sequence ID" value="MFB9450595.1"/>
    <property type="molecule type" value="Genomic_DNA"/>
</dbReference>
<evidence type="ECO:0000313" key="2">
    <source>
        <dbReference type="EMBL" id="MFB9450595.1"/>
    </source>
</evidence>
<protein>
    <submittedName>
        <fullName evidence="2">Rv3235 family protein</fullName>
    </submittedName>
</protein>
<proteinExistence type="predicted"/>
<accession>A0ABV5MP33</accession>
<evidence type="ECO:0000313" key="3">
    <source>
        <dbReference type="Proteomes" id="UP001589608"/>
    </source>
</evidence>
<sequence length="181" mass="20630">MPPPLDPPPEDEPPDTVAWLNPPKPAPDMEPLPLEWPGLPTPIRRPEREPKWPVPAQQPTPRSDSYRAAKRFANMVVEILNGYRPPNQLRPLAHPHRFNDISDQVLRRTVRVRMTPGQAARHGTLVRIRRLLVNEPLEGIAEGVVVLEHGDNTWAMALRFERENRPNYGVLGWVCTLVQVL</sequence>
<dbReference type="InterPro" id="IPR045596">
    <property type="entry name" value="DUF6459"/>
</dbReference>
<dbReference type="RefSeq" id="WP_223098662.1">
    <property type="nucleotide sequence ID" value="NZ_CP061913.1"/>
</dbReference>
<comment type="caution">
    <text evidence="2">The sequence shown here is derived from an EMBL/GenBank/DDBJ whole genome shotgun (WGS) entry which is preliminary data.</text>
</comment>
<organism evidence="2 3">
    <name type="scientific">Dactylosporangium vinaceum</name>
    <dbReference type="NCBI Taxonomy" id="53362"/>
    <lineage>
        <taxon>Bacteria</taxon>
        <taxon>Bacillati</taxon>
        <taxon>Actinomycetota</taxon>
        <taxon>Actinomycetes</taxon>
        <taxon>Micromonosporales</taxon>
        <taxon>Micromonosporaceae</taxon>
        <taxon>Dactylosporangium</taxon>
    </lineage>
</organism>
<dbReference type="Proteomes" id="UP001589608">
    <property type="component" value="Unassembled WGS sequence"/>
</dbReference>
<feature type="region of interest" description="Disordered" evidence="1">
    <location>
        <begin position="1"/>
        <end position="64"/>
    </location>
</feature>
<evidence type="ECO:0000256" key="1">
    <source>
        <dbReference type="SAM" id="MobiDB-lite"/>
    </source>
</evidence>
<reference evidence="2 3" key="1">
    <citation type="submission" date="2024-09" db="EMBL/GenBank/DDBJ databases">
        <authorList>
            <person name="Sun Q."/>
            <person name="Mori K."/>
        </authorList>
    </citation>
    <scope>NUCLEOTIDE SEQUENCE [LARGE SCALE GENOMIC DNA]</scope>
    <source>
        <strain evidence="2 3">JCM 3307</strain>
    </source>
</reference>
<keyword evidence="3" id="KW-1185">Reference proteome</keyword>
<name>A0ABV5MP33_9ACTN</name>
<gene>
    <name evidence="2" type="ORF">ACFFTR_46610</name>
</gene>
<dbReference type="Pfam" id="PF20060">
    <property type="entry name" value="DUF6459"/>
    <property type="match status" value="1"/>
</dbReference>